<dbReference type="SUPFAM" id="SSF53448">
    <property type="entry name" value="Nucleotide-diphospho-sugar transferases"/>
    <property type="match status" value="1"/>
</dbReference>
<dbReference type="GO" id="GO:0016740">
    <property type="term" value="F:transferase activity"/>
    <property type="evidence" value="ECO:0007669"/>
    <property type="project" value="UniProtKB-KW"/>
</dbReference>
<organism evidence="2 3">
    <name type="scientific">Periweissella cryptocerci</name>
    <dbReference type="NCBI Taxonomy" id="2506420"/>
    <lineage>
        <taxon>Bacteria</taxon>
        <taxon>Bacillati</taxon>
        <taxon>Bacillota</taxon>
        <taxon>Bacilli</taxon>
        <taxon>Lactobacillales</taxon>
        <taxon>Lactobacillaceae</taxon>
        <taxon>Periweissella</taxon>
    </lineage>
</organism>
<evidence type="ECO:0000313" key="2">
    <source>
        <dbReference type="EMBL" id="QBO36146.1"/>
    </source>
</evidence>
<keyword evidence="2" id="KW-0808">Transferase</keyword>
<accession>A0A4P6YTX6</accession>
<dbReference type="InterPro" id="IPR001173">
    <property type="entry name" value="Glyco_trans_2-like"/>
</dbReference>
<evidence type="ECO:0000259" key="1">
    <source>
        <dbReference type="Pfam" id="PF00535"/>
    </source>
</evidence>
<dbReference type="PANTHER" id="PTHR43630">
    <property type="entry name" value="POLY-BETA-1,6-N-ACETYL-D-GLUCOSAMINE SYNTHASE"/>
    <property type="match status" value="1"/>
</dbReference>
<sequence length="452" mass="51670">MPNTNTFLKGLLASGQKSFSYNQQITANLLIEALNFVYIDEQFADILPKEQSINEYVGNLIDYVANNELNLTVATMVKNQEDNIGKMINSVSNIVDSIYILDTGSTDKTVDVVKSEINVNPSIKLFKKNWIEDYAQMRNYMINLISDNADWILFIDSDETMTPPMSKKLLHIIINMVDYMYAAKSNLVIQLHTTAYGTETFAKVDRIIRVKDGTRFVGKVHEEILPSIDQTDAEINGIYKVESKINVVNMGRTQGQEEKFNKKERYNKLLLEMLKDEPHNIRLLSLLNSEMLNYTSLGEQYIPSIYEAITNNKDLPFSVYNVNHSDYLLDLLKKYISYLISQNEITDALRISEESHKLFPQNYTILFSIFSLKFHALEVDAMNLTTELVASMAALDPEAAYRSSQENTDIITALIIRLYLMQGKIEQAKQLKTTITDSRALGFLGVWEEFLT</sequence>
<dbReference type="AlphaFoldDB" id="A0A4P6YTX6"/>
<dbReference type="PANTHER" id="PTHR43630:SF2">
    <property type="entry name" value="GLYCOSYLTRANSFERASE"/>
    <property type="match status" value="1"/>
</dbReference>
<dbReference type="Pfam" id="PF00535">
    <property type="entry name" value="Glycos_transf_2"/>
    <property type="match status" value="1"/>
</dbReference>
<proteinExistence type="predicted"/>
<dbReference type="Proteomes" id="UP000292886">
    <property type="component" value="Chromosome"/>
</dbReference>
<name>A0A4P6YTX6_9LACO</name>
<dbReference type="EMBL" id="CP037940">
    <property type="protein sequence ID" value="QBO36146.1"/>
    <property type="molecule type" value="Genomic_DNA"/>
</dbReference>
<dbReference type="KEGG" id="wei:EQG49_06575"/>
<dbReference type="InterPro" id="IPR029044">
    <property type="entry name" value="Nucleotide-diphossugar_trans"/>
</dbReference>
<gene>
    <name evidence="2" type="ORF">EQG49_06575</name>
</gene>
<feature type="domain" description="Glycosyltransferase 2-like" evidence="1">
    <location>
        <begin position="73"/>
        <end position="173"/>
    </location>
</feature>
<reference evidence="3" key="1">
    <citation type="submission" date="2019-03" db="EMBL/GenBank/DDBJ databases">
        <title>Weissella sp. 26KH-42 Genome sequencing.</title>
        <authorList>
            <person name="Heo J."/>
            <person name="Kim S.-J."/>
            <person name="Kim J.-S."/>
            <person name="Hong S.-B."/>
            <person name="Kwon S.-W."/>
        </authorList>
    </citation>
    <scope>NUCLEOTIDE SEQUENCE [LARGE SCALE GENOMIC DNA]</scope>
    <source>
        <strain evidence="3">26KH-42</strain>
    </source>
</reference>
<protein>
    <submittedName>
        <fullName evidence="2">Glycosyltransferase</fullName>
    </submittedName>
</protein>
<dbReference type="Gene3D" id="3.90.550.10">
    <property type="entry name" value="Spore Coat Polysaccharide Biosynthesis Protein SpsA, Chain A"/>
    <property type="match status" value="1"/>
</dbReference>
<dbReference type="OrthoDB" id="9805856at2"/>
<evidence type="ECO:0000313" key="3">
    <source>
        <dbReference type="Proteomes" id="UP000292886"/>
    </source>
</evidence>
<dbReference type="RefSeq" id="WP_133363224.1">
    <property type="nucleotide sequence ID" value="NZ_CP037940.1"/>
</dbReference>
<keyword evidence="3" id="KW-1185">Reference proteome</keyword>